<sequence length="220" mass="24823">MDPSRNPFVKLSGSNNYQVWAIKMKSYLISQDLWSVVEISSKSSVTDLKSLNSKAMSLIILSCEDHIIRLLDPDELAANAWKKLEKQYGLVGFSARHLAFQSLVSTNISSCSNIDHFIDQFRSNINTLSQITTAPLPQWLLLSIFINNVSSQYDSWSQSIMQQVRLKSIPEDSRTFLEEVIASLLDEARRLGGNNNDNSNTAMTARKPMKQKPICKYCGK</sequence>
<evidence type="ECO:0000313" key="2">
    <source>
        <dbReference type="EMBL" id="KAF5184831.1"/>
    </source>
</evidence>
<gene>
    <name evidence="2" type="ORF">FRX31_025582</name>
</gene>
<evidence type="ECO:0000256" key="1">
    <source>
        <dbReference type="SAM" id="MobiDB-lite"/>
    </source>
</evidence>
<organism evidence="2 3">
    <name type="scientific">Thalictrum thalictroides</name>
    <name type="common">Rue-anemone</name>
    <name type="synonym">Anemone thalictroides</name>
    <dbReference type="NCBI Taxonomy" id="46969"/>
    <lineage>
        <taxon>Eukaryota</taxon>
        <taxon>Viridiplantae</taxon>
        <taxon>Streptophyta</taxon>
        <taxon>Embryophyta</taxon>
        <taxon>Tracheophyta</taxon>
        <taxon>Spermatophyta</taxon>
        <taxon>Magnoliopsida</taxon>
        <taxon>Ranunculales</taxon>
        <taxon>Ranunculaceae</taxon>
        <taxon>Thalictroideae</taxon>
        <taxon>Thalictrum</taxon>
    </lineage>
</organism>
<evidence type="ECO:0008006" key="4">
    <source>
        <dbReference type="Google" id="ProtNLM"/>
    </source>
</evidence>
<feature type="non-terminal residue" evidence="2">
    <location>
        <position position="220"/>
    </location>
</feature>
<dbReference type="OrthoDB" id="8063676at2759"/>
<protein>
    <recommendedName>
        <fullName evidence="4">DUF4219 domain-containing protein</fullName>
    </recommendedName>
</protein>
<proteinExistence type="predicted"/>
<comment type="caution">
    <text evidence="2">The sequence shown here is derived from an EMBL/GenBank/DDBJ whole genome shotgun (WGS) entry which is preliminary data.</text>
</comment>
<feature type="compositionally biased region" description="Polar residues" evidence="1">
    <location>
        <begin position="193"/>
        <end position="203"/>
    </location>
</feature>
<dbReference type="Pfam" id="PF14223">
    <property type="entry name" value="Retrotran_gag_2"/>
    <property type="match status" value="1"/>
</dbReference>
<dbReference type="AlphaFoldDB" id="A0A7J6VJB0"/>
<reference evidence="2 3" key="1">
    <citation type="submission" date="2020-06" db="EMBL/GenBank/DDBJ databases">
        <title>Transcriptomic and genomic resources for Thalictrum thalictroides and T. hernandezii: Facilitating candidate gene discovery in an emerging model plant lineage.</title>
        <authorList>
            <person name="Arias T."/>
            <person name="Riano-Pachon D.M."/>
            <person name="Di Stilio V.S."/>
        </authorList>
    </citation>
    <scope>NUCLEOTIDE SEQUENCE [LARGE SCALE GENOMIC DNA]</scope>
    <source>
        <strain evidence="3">cv. WT478/WT964</strain>
        <tissue evidence="2">Leaves</tissue>
    </source>
</reference>
<dbReference type="EMBL" id="JABWDY010031535">
    <property type="protein sequence ID" value="KAF5184831.1"/>
    <property type="molecule type" value="Genomic_DNA"/>
</dbReference>
<keyword evidence="3" id="KW-1185">Reference proteome</keyword>
<dbReference type="Proteomes" id="UP000554482">
    <property type="component" value="Unassembled WGS sequence"/>
</dbReference>
<accession>A0A7J6VJB0</accession>
<feature type="region of interest" description="Disordered" evidence="1">
    <location>
        <begin position="192"/>
        <end position="220"/>
    </location>
</feature>
<evidence type="ECO:0000313" key="3">
    <source>
        <dbReference type="Proteomes" id="UP000554482"/>
    </source>
</evidence>
<name>A0A7J6VJB0_THATH</name>